<dbReference type="GO" id="GO:0016020">
    <property type="term" value="C:membrane"/>
    <property type="evidence" value="ECO:0007669"/>
    <property type="project" value="UniProtKB-SubCell"/>
</dbReference>
<feature type="signal peptide" evidence="7">
    <location>
        <begin position="1"/>
        <end position="17"/>
    </location>
</feature>
<organism evidence="8 9">
    <name type="scientific">Panagrellus redivivus</name>
    <name type="common">Microworm</name>
    <dbReference type="NCBI Taxonomy" id="6233"/>
    <lineage>
        <taxon>Eukaryota</taxon>
        <taxon>Metazoa</taxon>
        <taxon>Ecdysozoa</taxon>
        <taxon>Nematoda</taxon>
        <taxon>Chromadorea</taxon>
        <taxon>Rhabditida</taxon>
        <taxon>Tylenchina</taxon>
        <taxon>Panagrolaimomorpha</taxon>
        <taxon>Panagrolaimoidea</taxon>
        <taxon>Panagrolaimidae</taxon>
        <taxon>Panagrellus</taxon>
    </lineage>
</organism>
<dbReference type="PANTHER" id="PTHR13055:SF12">
    <property type="entry name" value="LD40707P"/>
    <property type="match status" value="1"/>
</dbReference>
<keyword evidence="2 6" id="KW-0812">Transmembrane</keyword>
<reference evidence="9" key="2">
    <citation type="submission" date="2020-10" db="UniProtKB">
        <authorList>
            <consortium name="WormBaseParasite"/>
        </authorList>
    </citation>
    <scope>IDENTIFICATION</scope>
</reference>
<sequence>MLLRLFLNIALAAGTLIEYDVSPASDIQHLRQKREDNARWLPTIPPDYEVEDEENDPKSSTTEHTYYNMTILTPDPEAFSKYWINMTEWLKNSSVVGQSKHDHLDNAYRKAAGIKMRFDFPFYGHKLNNMTIATGGFCYVGEQTHSWLAATQYIAPLMANFDTNSSDSTIMFGDDGKKMVIQWTNVRLRDDLNGGNRFLGVKRKTFVKNQIAAGPFTFQLALFDTGDIWFVYKDVPIPASNISDANHPCKIGVSDAYLFTHKIKLFEEGNQAQSKRVIHEYHRITVPADRVVSNAVVVLKALPTCLQYTDCQACNNVTLNYFTCSWCKPKDNSPGFCSDHDGLHRRRQDWVEGNCMREQSDTCEDPADTSTATNPTTKAANHPDAVISLPTDEKTKAAKSETAKKGSSFLTIFIVLAILAVAAGIWVYYAFTNPYSKSGQILIKYRPSKWRSPASQVRYSASVHM</sequence>
<evidence type="ECO:0000313" key="9">
    <source>
        <dbReference type="WBParaSite" id="Pan_g14448.t2"/>
    </source>
</evidence>
<dbReference type="AlphaFoldDB" id="A0A7E4UZ63"/>
<feature type="transmembrane region" description="Helical" evidence="6">
    <location>
        <begin position="409"/>
        <end position="431"/>
    </location>
</feature>
<evidence type="ECO:0000256" key="4">
    <source>
        <dbReference type="ARBA" id="ARBA00022989"/>
    </source>
</evidence>
<comment type="subcellular location">
    <subcellularLocation>
        <location evidence="1">Membrane</location>
        <topology evidence="1">Single-pass type I membrane protein</topology>
    </subcellularLocation>
</comment>
<evidence type="ECO:0000256" key="5">
    <source>
        <dbReference type="SAM" id="MobiDB-lite"/>
    </source>
</evidence>
<keyword evidence="3 7" id="KW-0732">Signal</keyword>
<feature type="compositionally biased region" description="Polar residues" evidence="5">
    <location>
        <begin position="368"/>
        <end position="379"/>
    </location>
</feature>
<keyword evidence="4 6" id="KW-1133">Transmembrane helix</keyword>
<feature type="region of interest" description="Disordered" evidence="5">
    <location>
        <begin position="357"/>
        <end position="385"/>
    </location>
</feature>
<evidence type="ECO:0000256" key="1">
    <source>
        <dbReference type="ARBA" id="ARBA00004479"/>
    </source>
</evidence>
<proteinExistence type="predicted"/>
<evidence type="ECO:0000313" key="8">
    <source>
        <dbReference type="Proteomes" id="UP000492821"/>
    </source>
</evidence>
<dbReference type="Proteomes" id="UP000492821">
    <property type="component" value="Unassembled WGS sequence"/>
</dbReference>
<dbReference type="WBParaSite" id="Pan_g14448.t2">
    <property type="protein sequence ID" value="Pan_g14448.t2"/>
    <property type="gene ID" value="Pan_g14448"/>
</dbReference>
<feature type="chain" id="PRO_5028999955" evidence="7">
    <location>
        <begin position="18"/>
        <end position="465"/>
    </location>
</feature>
<protein>
    <submittedName>
        <fullName evidence="9">Plexin domain-containing protein 2</fullName>
    </submittedName>
</protein>
<evidence type="ECO:0000256" key="2">
    <source>
        <dbReference type="ARBA" id="ARBA00022692"/>
    </source>
</evidence>
<accession>A0A7E4UZ63</accession>
<dbReference type="PANTHER" id="PTHR13055">
    <property type="entry name" value="TUMOR ENDOTHELIAL MARKER 7 RELATED"/>
    <property type="match status" value="1"/>
</dbReference>
<evidence type="ECO:0000256" key="7">
    <source>
        <dbReference type="SAM" id="SignalP"/>
    </source>
</evidence>
<dbReference type="InterPro" id="IPR031152">
    <property type="entry name" value="PLXDC"/>
</dbReference>
<feature type="region of interest" description="Disordered" evidence="5">
    <location>
        <begin position="41"/>
        <end position="62"/>
    </location>
</feature>
<reference evidence="8" key="1">
    <citation type="journal article" date="2013" name="Genetics">
        <title>The draft genome and transcriptome of Panagrellus redivivus are shaped by the harsh demands of a free-living lifestyle.</title>
        <authorList>
            <person name="Srinivasan J."/>
            <person name="Dillman A.R."/>
            <person name="Macchietto M.G."/>
            <person name="Heikkinen L."/>
            <person name="Lakso M."/>
            <person name="Fracchia K.M."/>
            <person name="Antoshechkin I."/>
            <person name="Mortazavi A."/>
            <person name="Wong G."/>
            <person name="Sternberg P.W."/>
        </authorList>
    </citation>
    <scope>NUCLEOTIDE SEQUENCE [LARGE SCALE GENOMIC DNA]</scope>
    <source>
        <strain evidence="8">MT8872</strain>
    </source>
</reference>
<evidence type="ECO:0000256" key="6">
    <source>
        <dbReference type="SAM" id="Phobius"/>
    </source>
</evidence>
<keyword evidence="8" id="KW-1185">Reference proteome</keyword>
<keyword evidence="6" id="KW-0472">Membrane</keyword>
<name>A0A7E4UZ63_PANRE</name>
<evidence type="ECO:0000256" key="3">
    <source>
        <dbReference type="ARBA" id="ARBA00022729"/>
    </source>
</evidence>